<organism evidence="2">
    <name type="scientific">virus sp. ctX0L1</name>
    <dbReference type="NCBI Taxonomy" id="2827992"/>
    <lineage>
        <taxon>Viruses</taxon>
    </lineage>
</organism>
<reference evidence="2" key="1">
    <citation type="journal article" date="2021" name="Proc. Natl. Acad. Sci. U.S.A.">
        <title>A Catalog of Tens of Thousands of Viruses from Human Metagenomes Reveals Hidden Associations with Chronic Diseases.</title>
        <authorList>
            <person name="Tisza M.J."/>
            <person name="Buck C.B."/>
        </authorList>
    </citation>
    <scope>NUCLEOTIDE SEQUENCE</scope>
    <source>
        <strain evidence="2">CtX0L1</strain>
    </source>
</reference>
<evidence type="ECO:0000259" key="1">
    <source>
        <dbReference type="Pfam" id="PF20753"/>
    </source>
</evidence>
<accession>A0A8S5SE90</accession>
<dbReference type="InterPro" id="IPR048276">
    <property type="entry name" value="Phage_tail-like_C"/>
</dbReference>
<proteinExistence type="predicted"/>
<name>A0A8S5SE90_9VIRU</name>
<dbReference type="EMBL" id="BK032579">
    <property type="protein sequence ID" value="DAF49285.1"/>
    <property type="molecule type" value="Genomic_DNA"/>
</dbReference>
<protein>
    <submittedName>
        <fullName evidence="2">Distal tail protein</fullName>
    </submittedName>
</protein>
<sequence>MLQFEFNGHTSDEYGLIVTRIEENDTLVNRSLQLGEKNKYRPKENQFGTLYGDNYSFKMGVMRNPCRNKNVVPELKNGILKYDSTYTPYLDNGILKFSMNYTADIKNGIIIPNDSDYLTSNNIRIINAWLTSPQYPRLFKFIGDDYFSEEIEFFATITEVSTEHASLPYELTYTVTCDSQWGYTPLILCKTTSSSTLPREYSIQNNSDCWEDYVYPTIKVSPKSHGIITIKNKTDNGRTMKINALKSDDFYIDCRNLKIYDITKSIVSFEDLGIEDIDDIYWPRLAYGENIFEFTGDATFEISYREPRKVGAFA</sequence>
<evidence type="ECO:0000313" key="2">
    <source>
        <dbReference type="EMBL" id="DAF49285.1"/>
    </source>
</evidence>
<dbReference type="Pfam" id="PF20753">
    <property type="entry name" value="DUF6558_C"/>
    <property type="match status" value="1"/>
</dbReference>
<feature type="domain" description="Phage tail-like C-terminal" evidence="1">
    <location>
        <begin position="195"/>
        <end position="304"/>
    </location>
</feature>